<organism evidence="2 3">
    <name type="scientific">Linum trigynum</name>
    <dbReference type="NCBI Taxonomy" id="586398"/>
    <lineage>
        <taxon>Eukaryota</taxon>
        <taxon>Viridiplantae</taxon>
        <taxon>Streptophyta</taxon>
        <taxon>Embryophyta</taxon>
        <taxon>Tracheophyta</taxon>
        <taxon>Spermatophyta</taxon>
        <taxon>Magnoliopsida</taxon>
        <taxon>eudicotyledons</taxon>
        <taxon>Gunneridae</taxon>
        <taxon>Pentapetalae</taxon>
        <taxon>rosids</taxon>
        <taxon>fabids</taxon>
        <taxon>Malpighiales</taxon>
        <taxon>Linaceae</taxon>
        <taxon>Linum</taxon>
    </lineage>
</organism>
<reference evidence="2 3" key="1">
    <citation type="submission" date="2024-04" db="EMBL/GenBank/DDBJ databases">
        <authorList>
            <person name="Fracassetti M."/>
        </authorList>
    </citation>
    <scope>NUCLEOTIDE SEQUENCE [LARGE SCALE GENOMIC DNA]</scope>
</reference>
<evidence type="ECO:0000313" key="3">
    <source>
        <dbReference type="Proteomes" id="UP001497516"/>
    </source>
</evidence>
<dbReference type="EMBL" id="OZ034821">
    <property type="protein sequence ID" value="CAL1408725.1"/>
    <property type="molecule type" value="Genomic_DNA"/>
</dbReference>
<feature type="region of interest" description="Disordered" evidence="1">
    <location>
        <begin position="25"/>
        <end position="88"/>
    </location>
</feature>
<keyword evidence="3" id="KW-1185">Reference proteome</keyword>
<evidence type="ECO:0000313" key="2">
    <source>
        <dbReference type="EMBL" id="CAL1408725.1"/>
    </source>
</evidence>
<name>A0AAV2GH00_9ROSI</name>
<accession>A0AAV2GH00</accession>
<protein>
    <submittedName>
        <fullName evidence="2">Uncharacterized protein</fullName>
    </submittedName>
</protein>
<dbReference type="Proteomes" id="UP001497516">
    <property type="component" value="Chromosome 8"/>
</dbReference>
<gene>
    <name evidence="2" type="ORF">LTRI10_LOCUS48296</name>
</gene>
<feature type="compositionally biased region" description="Basic residues" evidence="1">
    <location>
        <begin position="35"/>
        <end position="44"/>
    </location>
</feature>
<dbReference type="AlphaFoldDB" id="A0AAV2GH00"/>
<sequence length="88" mass="9557">MVAWDENGGEIPSAVGSVALLSVFSLPHDPSHTSGSHRKPRRGTRQNSGEDPGGGFFRITKNHDARSSSASRKRMLTTEKKQILSILN</sequence>
<evidence type="ECO:0000256" key="1">
    <source>
        <dbReference type="SAM" id="MobiDB-lite"/>
    </source>
</evidence>
<proteinExistence type="predicted"/>